<protein>
    <submittedName>
        <fullName evidence="1">Uncharacterized protein</fullName>
    </submittedName>
</protein>
<dbReference type="EMBL" id="PXOG01000185">
    <property type="protein sequence ID" value="RGP69259.1"/>
    <property type="molecule type" value="Genomic_DNA"/>
</dbReference>
<comment type="caution">
    <text evidence="1">The sequence shown here is derived from an EMBL/GenBank/DDBJ whole genome shotgun (WGS) entry which is preliminary data.</text>
</comment>
<dbReference type="Proteomes" id="UP000266234">
    <property type="component" value="Unassembled WGS sequence"/>
</dbReference>
<accession>A0A395SAZ7</accession>
<evidence type="ECO:0000313" key="2">
    <source>
        <dbReference type="Proteomes" id="UP000266234"/>
    </source>
</evidence>
<organism evidence="1 2">
    <name type="scientific">Fusarium longipes</name>
    <dbReference type="NCBI Taxonomy" id="694270"/>
    <lineage>
        <taxon>Eukaryota</taxon>
        <taxon>Fungi</taxon>
        <taxon>Dikarya</taxon>
        <taxon>Ascomycota</taxon>
        <taxon>Pezizomycotina</taxon>
        <taxon>Sordariomycetes</taxon>
        <taxon>Hypocreomycetidae</taxon>
        <taxon>Hypocreales</taxon>
        <taxon>Nectriaceae</taxon>
        <taxon>Fusarium</taxon>
    </lineage>
</organism>
<proteinExistence type="predicted"/>
<reference evidence="1 2" key="1">
    <citation type="journal article" date="2018" name="PLoS Pathog.">
        <title>Evolution of structural diversity of trichothecenes, a family of toxins produced by plant pathogenic and entomopathogenic fungi.</title>
        <authorList>
            <person name="Proctor R.H."/>
            <person name="McCormick S.P."/>
            <person name="Kim H.S."/>
            <person name="Cardoza R.E."/>
            <person name="Stanley A.M."/>
            <person name="Lindo L."/>
            <person name="Kelly A."/>
            <person name="Brown D.W."/>
            <person name="Lee T."/>
            <person name="Vaughan M.M."/>
            <person name="Alexander N.J."/>
            <person name="Busman M."/>
            <person name="Gutierrez S."/>
        </authorList>
    </citation>
    <scope>NUCLEOTIDE SEQUENCE [LARGE SCALE GENOMIC DNA]</scope>
    <source>
        <strain evidence="1 2">NRRL 20695</strain>
    </source>
</reference>
<sequence>MARITWDYDGDASSISSDDSIVTISPSDLEGLDMDEPMSSFDTGIMTPTDSSFSFTPPATPSTHSEFPAEEQWEDLLVTYRQAVNQVRRIEDQMIDLRYRSLQPCFDDDDVGRSMIHLRSQPRLPMQSLYDINDDMQPTFQMWEGTHVTPNLVQGANEFKLELNEAVQLSIVELDTLNGKKTMISLTTKSGGKNLNQLLGFWEFSMPVKM</sequence>
<dbReference type="AlphaFoldDB" id="A0A395SAZ7"/>
<name>A0A395SAZ7_9HYPO</name>
<evidence type="ECO:0000313" key="1">
    <source>
        <dbReference type="EMBL" id="RGP69259.1"/>
    </source>
</evidence>
<gene>
    <name evidence="1" type="ORF">FLONG3_7895</name>
</gene>
<dbReference type="OrthoDB" id="4981458at2759"/>
<keyword evidence="2" id="KW-1185">Reference proteome</keyword>